<dbReference type="EMBL" id="JBBYHU010000035">
    <property type="protein sequence ID" value="MEL1242160.1"/>
    <property type="molecule type" value="Genomic_DNA"/>
</dbReference>
<accession>A0ABU9HPT4</accession>
<dbReference type="Proteomes" id="UP001398556">
    <property type="component" value="Unassembled WGS sequence"/>
</dbReference>
<name>A0ABU9HPT4_9FLAO</name>
<reference evidence="1 2" key="1">
    <citation type="submission" date="2024-04" db="EMBL/GenBank/DDBJ databases">
        <title>Flavobacterium sp. DGU99 16S ribosomal RNA gene Genome sequencing and assembly.</title>
        <authorList>
            <person name="Park S."/>
        </authorList>
    </citation>
    <scope>NUCLEOTIDE SEQUENCE [LARGE SCALE GENOMIC DNA]</scope>
    <source>
        <strain evidence="1 2">DGU99</strain>
    </source>
</reference>
<protein>
    <submittedName>
        <fullName evidence="1">Uncharacterized protein</fullName>
    </submittedName>
</protein>
<proteinExistence type="predicted"/>
<keyword evidence="2" id="KW-1185">Reference proteome</keyword>
<dbReference type="RefSeq" id="WP_341701363.1">
    <property type="nucleotide sequence ID" value="NZ_JBBYHU010000035.1"/>
</dbReference>
<sequence length="130" mass="14898">MPLNVIQISQINQEPFVITNSDDSIYPLSPQVSTTLLTSTNGEEILKIRVTLYIDAADKQLPWVEPNPEEIENSLQLYFDYNYQEEKPVSLNVWYMELDYTSDTLTEITSITSFLKDIDPETSKGTKTQV</sequence>
<evidence type="ECO:0000313" key="1">
    <source>
        <dbReference type="EMBL" id="MEL1242160.1"/>
    </source>
</evidence>
<comment type="caution">
    <text evidence="1">The sequence shown here is derived from an EMBL/GenBank/DDBJ whole genome shotgun (WGS) entry which is preliminary data.</text>
</comment>
<gene>
    <name evidence="1" type="ORF">AAEO59_13965</name>
</gene>
<organism evidence="1 2">
    <name type="scientific">Flavobacterium flavipallidum</name>
    <dbReference type="NCBI Taxonomy" id="3139140"/>
    <lineage>
        <taxon>Bacteria</taxon>
        <taxon>Pseudomonadati</taxon>
        <taxon>Bacteroidota</taxon>
        <taxon>Flavobacteriia</taxon>
        <taxon>Flavobacteriales</taxon>
        <taxon>Flavobacteriaceae</taxon>
        <taxon>Flavobacterium</taxon>
    </lineage>
</organism>
<evidence type="ECO:0000313" key="2">
    <source>
        <dbReference type="Proteomes" id="UP001398556"/>
    </source>
</evidence>